<evidence type="ECO:0000313" key="3">
    <source>
        <dbReference type="EMBL" id="QJH96638.1"/>
    </source>
</evidence>
<name>A0A6H1ZJE7_9ZZZZ</name>
<proteinExistence type="predicted"/>
<reference evidence="1" key="1">
    <citation type="submission" date="2020-03" db="EMBL/GenBank/DDBJ databases">
        <title>The deep terrestrial virosphere.</title>
        <authorList>
            <person name="Holmfeldt K."/>
            <person name="Nilsson E."/>
            <person name="Simone D."/>
            <person name="Lopez-Fernandez M."/>
            <person name="Wu X."/>
            <person name="de Brujin I."/>
            <person name="Lundin D."/>
            <person name="Andersson A."/>
            <person name="Bertilsson S."/>
            <person name="Dopson M."/>
        </authorList>
    </citation>
    <scope>NUCLEOTIDE SEQUENCE</scope>
    <source>
        <strain evidence="2">MM415B01374</strain>
        <strain evidence="1">TM448A00646</strain>
        <strain evidence="3">TM448B00781</strain>
    </source>
</reference>
<sequence>MRTESEIADEVQLLRDLLPKIWDKCPHASDNRDSIHAEIQVLEKRMTEEDVEAVFGNRDSPDFSAYRFDSAFGAFEWMVGKSDERSSDEWALLLG</sequence>
<evidence type="ECO:0000313" key="2">
    <source>
        <dbReference type="EMBL" id="QJA59036.1"/>
    </source>
</evidence>
<gene>
    <name evidence="2" type="ORF">MM415B01374_0026</name>
    <name evidence="1" type="ORF">TM448A00646_0026</name>
    <name evidence="3" type="ORF">TM448B00781_0026</name>
</gene>
<protein>
    <submittedName>
        <fullName evidence="1">Uncharacterized protein</fullName>
    </submittedName>
</protein>
<dbReference type="AlphaFoldDB" id="A0A6H1ZJE7"/>
<organism evidence="1">
    <name type="scientific">viral metagenome</name>
    <dbReference type="NCBI Taxonomy" id="1070528"/>
    <lineage>
        <taxon>unclassified sequences</taxon>
        <taxon>metagenomes</taxon>
        <taxon>organismal metagenomes</taxon>
    </lineage>
</organism>
<dbReference type="EMBL" id="MT144657">
    <property type="protein sequence ID" value="QJH96638.1"/>
    <property type="molecule type" value="Genomic_DNA"/>
</dbReference>
<dbReference type="EMBL" id="MT144039">
    <property type="protein sequence ID" value="QJA47320.1"/>
    <property type="molecule type" value="Genomic_DNA"/>
</dbReference>
<evidence type="ECO:0000313" key="1">
    <source>
        <dbReference type="EMBL" id="QJA47320.1"/>
    </source>
</evidence>
<accession>A0A6H1ZJE7</accession>
<dbReference type="EMBL" id="MT141351">
    <property type="protein sequence ID" value="QJA59036.1"/>
    <property type="molecule type" value="Genomic_DNA"/>
</dbReference>